<comment type="caution">
    <text evidence="1">The sequence shown here is derived from an EMBL/GenBank/DDBJ whole genome shotgun (WGS) entry which is preliminary data.</text>
</comment>
<gene>
    <name evidence="1" type="ORF">M23134_08078</name>
</gene>
<organism evidence="1 2">
    <name type="scientific">Microscilla marina ATCC 23134</name>
    <dbReference type="NCBI Taxonomy" id="313606"/>
    <lineage>
        <taxon>Bacteria</taxon>
        <taxon>Pseudomonadati</taxon>
        <taxon>Bacteroidota</taxon>
        <taxon>Cytophagia</taxon>
        <taxon>Cytophagales</taxon>
        <taxon>Microscillaceae</taxon>
        <taxon>Microscilla</taxon>
    </lineage>
</organism>
<protein>
    <submittedName>
        <fullName evidence="1">Uncharacterized protein</fullName>
    </submittedName>
</protein>
<proteinExistence type="predicted"/>
<dbReference type="RefSeq" id="WP_002695151.1">
    <property type="nucleotide sequence ID" value="NZ_AAWS01000007.1"/>
</dbReference>
<sequence>MMTFTIEFESLDRIEGKEGRSKLLATQSELYQVLTRLKQAVKTRYEVKPDRMDLHIEITKQRNDPEFKKKAEEIHQATVDLSNESNWGFLGKAFVLWTPEVPSYGQTHITIAFFGNYPKPALDDLRTMVASIIK</sequence>
<evidence type="ECO:0000313" key="1">
    <source>
        <dbReference type="EMBL" id="EAY30254.1"/>
    </source>
</evidence>
<accession>A1ZGY5</accession>
<keyword evidence="2" id="KW-1185">Reference proteome</keyword>
<dbReference type="AlphaFoldDB" id="A1ZGY5"/>
<dbReference type="EMBL" id="AAWS01000007">
    <property type="protein sequence ID" value="EAY30254.1"/>
    <property type="molecule type" value="Genomic_DNA"/>
</dbReference>
<dbReference type="Proteomes" id="UP000004095">
    <property type="component" value="Unassembled WGS sequence"/>
</dbReference>
<reference evidence="1 2" key="1">
    <citation type="submission" date="2007-01" db="EMBL/GenBank/DDBJ databases">
        <authorList>
            <person name="Haygood M."/>
            <person name="Podell S."/>
            <person name="Anderson C."/>
            <person name="Hopkinson B."/>
            <person name="Roe K."/>
            <person name="Barbeau K."/>
            <person name="Gaasterland T."/>
            <person name="Ferriera S."/>
            <person name="Johnson J."/>
            <person name="Kravitz S."/>
            <person name="Beeson K."/>
            <person name="Sutton G."/>
            <person name="Rogers Y.-H."/>
            <person name="Friedman R."/>
            <person name="Frazier M."/>
            <person name="Venter J.C."/>
        </authorList>
    </citation>
    <scope>NUCLEOTIDE SEQUENCE [LARGE SCALE GENOMIC DNA]</scope>
    <source>
        <strain evidence="1 2">ATCC 23134</strain>
    </source>
</reference>
<name>A1ZGY5_MICM2</name>
<evidence type="ECO:0000313" key="2">
    <source>
        <dbReference type="Proteomes" id="UP000004095"/>
    </source>
</evidence>